<comment type="caution">
    <text evidence="3">The sequence shown here is derived from an EMBL/GenBank/DDBJ whole genome shotgun (WGS) entry which is preliminary data.</text>
</comment>
<reference evidence="3 4" key="1">
    <citation type="journal article" date="2024" name="Proc. Natl. Acad. Sci. U.S.A.">
        <title>The genetic regulatory architecture and epigenomic basis for age-related changes in rattlesnake venom.</title>
        <authorList>
            <person name="Hogan M.P."/>
            <person name="Holding M.L."/>
            <person name="Nystrom G.S."/>
            <person name="Colston T.J."/>
            <person name="Bartlett D.A."/>
            <person name="Mason A.J."/>
            <person name="Ellsworth S.A."/>
            <person name="Rautsaw R.M."/>
            <person name="Lawrence K.C."/>
            <person name="Strickland J.L."/>
            <person name="He B."/>
            <person name="Fraser P."/>
            <person name="Margres M.J."/>
            <person name="Gilbert D.M."/>
            <person name="Gibbs H.L."/>
            <person name="Parkinson C.L."/>
            <person name="Rokyta D.R."/>
        </authorList>
    </citation>
    <scope>NUCLEOTIDE SEQUENCE [LARGE SCALE GENOMIC DNA]</scope>
    <source>
        <strain evidence="3">DRR0105</strain>
    </source>
</reference>
<organism evidence="3 4">
    <name type="scientific">Crotalus adamanteus</name>
    <name type="common">Eastern diamondback rattlesnake</name>
    <dbReference type="NCBI Taxonomy" id="8729"/>
    <lineage>
        <taxon>Eukaryota</taxon>
        <taxon>Metazoa</taxon>
        <taxon>Chordata</taxon>
        <taxon>Craniata</taxon>
        <taxon>Vertebrata</taxon>
        <taxon>Euteleostomi</taxon>
        <taxon>Lepidosauria</taxon>
        <taxon>Squamata</taxon>
        <taxon>Bifurcata</taxon>
        <taxon>Unidentata</taxon>
        <taxon>Episquamata</taxon>
        <taxon>Toxicofera</taxon>
        <taxon>Serpentes</taxon>
        <taxon>Colubroidea</taxon>
        <taxon>Viperidae</taxon>
        <taxon>Crotalinae</taxon>
        <taxon>Crotalus</taxon>
    </lineage>
</organism>
<protein>
    <submittedName>
        <fullName evidence="3">Disks large 4-like</fullName>
    </submittedName>
</protein>
<evidence type="ECO:0000259" key="2">
    <source>
        <dbReference type="SMART" id="SM01277"/>
    </source>
</evidence>
<dbReference type="InterPro" id="IPR019590">
    <property type="entry name" value="DLG1_PEST_dom"/>
</dbReference>
<gene>
    <name evidence="3" type="ORF">NXF25_021728</name>
</gene>
<proteinExistence type="predicted"/>
<feature type="region of interest" description="Disordered" evidence="1">
    <location>
        <begin position="1"/>
        <end position="66"/>
    </location>
</feature>
<feature type="domain" description="Disks large homologue 1 N-terminal PEST" evidence="2">
    <location>
        <begin position="350"/>
        <end position="456"/>
    </location>
</feature>
<dbReference type="SMART" id="SM01277">
    <property type="entry name" value="MAGUK_N_PEST"/>
    <property type="match status" value="1"/>
</dbReference>
<evidence type="ECO:0000313" key="3">
    <source>
        <dbReference type="EMBL" id="KAK9398367.1"/>
    </source>
</evidence>
<feature type="compositionally biased region" description="Gly residues" evidence="1">
    <location>
        <begin position="310"/>
        <end position="326"/>
    </location>
</feature>
<sequence length="456" mass="47562">MRLVGRGNGHGGGEGGDWSWLAASGGGGKEQQLERAADRGAGAASAGGGGGGPVGQRMGPPRAGPAMGLTRVSAVFRRPGCCSPVLCQCKVTCSHRTLSLVFGCKEGGAEPLARHLVRIRLRIPEQRGEPVEGGRLQGRTAGGGLLGRKEGWGRLGVLGGGFPEPLARDLVRIRLRIPEQRAEPGPGKDPRVSPPTHPSFPSGKEKDEWGGGLEEGTPPSTRTWRTPAFTAPPRLTWRPFRGGASKGPPTPQIKEPRGDNPPAEIDGFVLQLDSGGGEDDGNRSPSSWREIGGGSPGSGRKALGINRQLGSGGGAPEGEQVGGRGLGSLHRPIGRRGWGYARQWLRRSPGKYRYQDEDSPPLEHSPAHLPNQVKAPELVHVAEKNLSQIESVHGYVSHSHISPVKVGRGGTGAPARRRGTVPPLPPLAHLAPPTPAAAPLHTPAPTVVSVGVRGLA</sequence>
<evidence type="ECO:0000256" key="1">
    <source>
        <dbReference type="SAM" id="MobiDB-lite"/>
    </source>
</evidence>
<feature type="compositionally biased region" description="Basic and acidic residues" evidence="1">
    <location>
        <begin position="178"/>
        <end position="191"/>
    </location>
</feature>
<feature type="compositionally biased region" description="Gly residues" evidence="1">
    <location>
        <begin position="45"/>
        <end position="54"/>
    </location>
</feature>
<dbReference type="EMBL" id="JAOTOJ010000008">
    <property type="protein sequence ID" value="KAK9398367.1"/>
    <property type="molecule type" value="Genomic_DNA"/>
</dbReference>
<name>A0AAW1BA26_CROAD</name>
<feature type="compositionally biased region" description="Gly residues" evidence="1">
    <location>
        <begin position="1"/>
        <end position="16"/>
    </location>
</feature>
<dbReference type="Proteomes" id="UP001474421">
    <property type="component" value="Unassembled WGS sequence"/>
</dbReference>
<feature type="region of interest" description="Disordered" evidence="1">
    <location>
        <begin position="129"/>
        <end position="148"/>
    </location>
</feature>
<dbReference type="Pfam" id="PF10608">
    <property type="entry name" value="MAGUK_N_PEST"/>
    <property type="match status" value="1"/>
</dbReference>
<accession>A0AAW1BA26</accession>
<evidence type="ECO:0000313" key="4">
    <source>
        <dbReference type="Proteomes" id="UP001474421"/>
    </source>
</evidence>
<feature type="region of interest" description="Disordered" evidence="1">
    <location>
        <begin position="178"/>
        <end position="333"/>
    </location>
</feature>
<dbReference type="AlphaFoldDB" id="A0AAW1BA26"/>
<keyword evidence="4" id="KW-1185">Reference proteome</keyword>